<sequence>MEPPSTSASLTTQTQMTSGAGGIAPTQIVGGNTSQTGTTNPTTQGVSSLLSPTETVLSPGTNTGSLATSREEEEDSTNHSSDCKSPGGTRCCNSLVKYESIVSIVPSASESFDTYLAKNHHHHVTSCSKHNSKQHQNQKHHHHHECCQCNKKNKKNHKSLARASHSLDTEIPNYSCGSKRRRHFTISGDEDEDEEEADDENDLNELRQKTQGLRGAQGWRALRAVVAYYCSLRKIKREDI</sequence>
<dbReference type="EMBL" id="UFQS01000679">
    <property type="protein sequence ID" value="SSX06130.1"/>
    <property type="molecule type" value="Genomic_DNA"/>
</dbReference>
<dbReference type="EMBL" id="UFQT01000679">
    <property type="protein sequence ID" value="SSX26486.1"/>
    <property type="molecule type" value="Genomic_DNA"/>
</dbReference>
<accession>A0A336M896</accession>
<reference evidence="3" key="2">
    <citation type="submission" date="2018-07" db="EMBL/GenBank/DDBJ databases">
        <authorList>
            <person name="Quirk P.G."/>
            <person name="Krulwich T.A."/>
        </authorList>
    </citation>
    <scope>NUCLEOTIDE SEQUENCE</scope>
</reference>
<name>A0A336M896_CULSO</name>
<evidence type="ECO:0000313" key="3">
    <source>
        <dbReference type="EMBL" id="SSX26486.1"/>
    </source>
</evidence>
<gene>
    <name evidence="3" type="primary">CSON013459</name>
</gene>
<reference evidence="2" key="1">
    <citation type="submission" date="2018-04" db="EMBL/GenBank/DDBJ databases">
        <authorList>
            <person name="Go L.Y."/>
            <person name="Mitchell J.A."/>
        </authorList>
    </citation>
    <scope>NUCLEOTIDE SEQUENCE</scope>
    <source>
        <tissue evidence="2">Whole organism</tissue>
    </source>
</reference>
<dbReference type="VEuPathDB" id="VectorBase:CSON013459"/>
<proteinExistence type="predicted"/>
<evidence type="ECO:0000256" key="1">
    <source>
        <dbReference type="SAM" id="MobiDB-lite"/>
    </source>
</evidence>
<feature type="compositionally biased region" description="Polar residues" evidence="1">
    <location>
        <begin position="1"/>
        <end position="18"/>
    </location>
</feature>
<dbReference type="AlphaFoldDB" id="A0A336M896"/>
<evidence type="ECO:0000313" key="2">
    <source>
        <dbReference type="EMBL" id="SSX06130.1"/>
    </source>
</evidence>
<feature type="compositionally biased region" description="Polar residues" evidence="1">
    <location>
        <begin position="48"/>
        <end position="68"/>
    </location>
</feature>
<protein>
    <submittedName>
        <fullName evidence="3">CSON013459 protein</fullName>
    </submittedName>
</protein>
<feature type="compositionally biased region" description="Low complexity" evidence="1">
    <location>
        <begin position="29"/>
        <end position="47"/>
    </location>
</feature>
<feature type="region of interest" description="Disordered" evidence="1">
    <location>
        <begin position="1"/>
        <end position="87"/>
    </location>
</feature>
<organism evidence="3">
    <name type="scientific">Culicoides sonorensis</name>
    <name type="common">Biting midge</name>
    <dbReference type="NCBI Taxonomy" id="179676"/>
    <lineage>
        <taxon>Eukaryota</taxon>
        <taxon>Metazoa</taxon>
        <taxon>Ecdysozoa</taxon>
        <taxon>Arthropoda</taxon>
        <taxon>Hexapoda</taxon>
        <taxon>Insecta</taxon>
        <taxon>Pterygota</taxon>
        <taxon>Neoptera</taxon>
        <taxon>Endopterygota</taxon>
        <taxon>Diptera</taxon>
        <taxon>Nematocera</taxon>
        <taxon>Chironomoidea</taxon>
        <taxon>Ceratopogonidae</taxon>
        <taxon>Ceratopogoninae</taxon>
        <taxon>Culicoides</taxon>
        <taxon>Monoculicoides</taxon>
    </lineage>
</organism>